<dbReference type="Gene3D" id="3.40.50.150">
    <property type="entry name" value="Vaccinia Virus protein VP39"/>
    <property type="match status" value="1"/>
</dbReference>
<dbReference type="RefSeq" id="WP_187076835.1">
    <property type="nucleotide sequence ID" value="NZ_JACORT010000005.1"/>
</dbReference>
<accession>A0A923MRF0</accession>
<evidence type="ECO:0000259" key="1">
    <source>
        <dbReference type="Pfam" id="PF13649"/>
    </source>
</evidence>
<protein>
    <submittedName>
        <fullName evidence="2">Methyltransferase domain-containing protein</fullName>
    </submittedName>
</protein>
<dbReference type="InterPro" id="IPR041698">
    <property type="entry name" value="Methyltransf_25"/>
</dbReference>
<dbReference type="PANTHER" id="PTHR43591">
    <property type="entry name" value="METHYLTRANSFERASE"/>
    <property type="match status" value="1"/>
</dbReference>
<dbReference type="AlphaFoldDB" id="A0A923MRF0"/>
<dbReference type="SUPFAM" id="SSF53335">
    <property type="entry name" value="S-adenosyl-L-methionine-dependent methyltransferases"/>
    <property type="match status" value="1"/>
</dbReference>
<dbReference type="Pfam" id="PF13649">
    <property type="entry name" value="Methyltransf_25"/>
    <property type="match status" value="1"/>
</dbReference>
<sequence>MTPSDAGFSGPQYYAEFIAPVTFGPFAAELVRRVAQVPRGAVLELACGTGAVTRPLRQHLDAPVQLVATDLSAAMLDYARAQAADLANVTFERADMLALPFAGGSFAAAVCGFGVMFPPDRQAALAEARRVLARGAPFHFSVWDAIEHNPHALAVAEVIEGLFPGDAELRFRTPYEMADASRLRAMLAAAGFTDVQVETVRLPIADADPQRMATGMILGTPRSAVIAQRGLDPHAVVAQAAEALARQGGDPYTGYGQALLVTAR</sequence>
<dbReference type="Proteomes" id="UP000608513">
    <property type="component" value="Unassembled WGS sequence"/>
</dbReference>
<keyword evidence="2" id="KW-0489">Methyltransferase</keyword>
<evidence type="ECO:0000313" key="3">
    <source>
        <dbReference type="Proteomes" id="UP000608513"/>
    </source>
</evidence>
<dbReference type="GO" id="GO:0008168">
    <property type="term" value="F:methyltransferase activity"/>
    <property type="evidence" value="ECO:0007669"/>
    <property type="project" value="UniProtKB-KW"/>
</dbReference>
<dbReference type="GO" id="GO:0032259">
    <property type="term" value="P:methylation"/>
    <property type="evidence" value="ECO:0007669"/>
    <property type="project" value="UniProtKB-KW"/>
</dbReference>
<keyword evidence="3" id="KW-1185">Reference proteome</keyword>
<name>A0A923MRF0_9BURK</name>
<feature type="domain" description="Methyltransferase" evidence="1">
    <location>
        <begin position="42"/>
        <end position="135"/>
    </location>
</feature>
<dbReference type="CDD" id="cd02440">
    <property type="entry name" value="AdoMet_MTases"/>
    <property type="match status" value="1"/>
</dbReference>
<proteinExistence type="predicted"/>
<evidence type="ECO:0000313" key="2">
    <source>
        <dbReference type="EMBL" id="MBC5784100.1"/>
    </source>
</evidence>
<comment type="caution">
    <text evidence="2">The sequence shown here is derived from an EMBL/GenBank/DDBJ whole genome shotgun (WGS) entry which is preliminary data.</text>
</comment>
<keyword evidence="2" id="KW-0808">Transferase</keyword>
<dbReference type="EMBL" id="JACORT010000005">
    <property type="protein sequence ID" value="MBC5784100.1"/>
    <property type="molecule type" value="Genomic_DNA"/>
</dbReference>
<reference evidence="2" key="1">
    <citation type="submission" date="2020-08" db="EMBL/GenBank/DDBJ databases">
        <title>Ramlibacter sp. USB13 16S ribosomal RNA gene genome sequencing and assembly.</title>
        <authorList>
            <person name="Kang M."/>
        </authorList>
    </citation>
    <scope>NUCLEOTIDE SEQUENCE</scope>
    <source>
        <strain evidence="2">USB13</strain>
    </source>
</reference>
<gene>
    <name evidence="2" type="ORF">H8N03_14200</name>
</gene>
<dbReference type="InterPro" id="IPR029063">
    <property type="entry name" value="SAM-dependent_MTases_sf"/>
</dbReference>
<organism evidence="2 3">
    <name type="scientific">Ramlibacter cellulosilyticus</name>
    <dbReference type="NCBI Taxonomy" id="2764187"/>
    <lineage>
        <taxon>Bacteria</taxon>
        <taxon>Pseudomonadati</taxon>
        <taxon>Pseudomonadota</taxon>
        <taxon>Betaproteobacteria</taxon>
        <taxon>Burkholderiales</taxon>
        <taxon>Comamonadaceae</taxon>
        <taxon>Ramlibacter</taxon>
    </lineage>
</organism>